<reference evidence="10" key="1">
    <citation type="journal article" date="2019" name="Int. J. Syst. Evol. Microbiol.">
        <title>The Global Catalogue of Microorganisms (GCM) 10K type strain sequencing project: providing services to taxonomists for standard genome sequencing and annotation.</title>
        <authorList>
            <consortium name="The Broad Institute Genomics Platform"/>
            <consortium name="The Broad Institute Genome Sequencing Center for Infectious Disease"/>
            <person name="Wu L."/>
            <person name="Ma J."/>
        </authorList>
    </citation>
    <scope>NUCLEOTIDE SEQUENCE [LARGE SCALE GENOMIC DNA]</scope>
    <source>
        <strain evidence="10">CGMCC 1.16305</strain>
    </source>
</reference>
<evidence type="ECO:0000256" key="1">
    <source>
        <dbReference type="ARBA" id="ARBA00004651"/>
    </source>
</evidence>
<dbReference type="PANTHER" id="PTHR36838:SF1">
    <property type="entry name" value="SLR1864 PROTEIN"/>
    <property type="match status" value="1"/>
</dbReference>
<evidence type="ECO:0000313" key="9">
    <source>
        <dbReference type="EMBL" id="MFC7393628.1"/>
    </source>
</evidence>
<protein>
    <submittedName>
        <fullName evidence="9">AEC family transporter</fullName>
    </submittedName>
</protein>
<feature type="transmembrane region" description="Helical" evidence="8">
    <location>
        <begin position="61"/>
        <end position="81"/>
    </location>
</feature>
<keyword evidence="3" id="KW-0813">Transport</keyword>
<evidence type="ECO:0000256" key="3">
    <source>
        <dbReference type="ARBA" id="ARBA00022448"/>
    </source>
</evidence>
<comment type="subcellular location">
    <subcellularLocation>
        <location evidence="1">Cell membrane</location>
        <topology evidence="1">Multi-pass membrane protein</topology>
    </subcellularLocation>
</comment>
<keyword evidence="4" id="KW-1003">Cell membrane</keyword>
<dbReference type="Gene3D" id="1.20.1530.20">
    <property type="match status" value="1"/>
</dbReference>
<feature type="transmembrane region" description="Helical" evidence="8">
    <location>
        <begin position="162"/>
        <end position="181"/>
    </location>
</feature>
<feature type="transmembrane region" description="Helical" evidence="8">
    <location>
        <begin position="250"/>
        <end position="269"/>
    </location>
</feature>
<feature type="transmembrane region" description="Helical" evidence="8">
    <location>
        <begin position="120"/>
        <end position="141"/>
    </location>
</feature>
<dbReference type="InterPro" id="IPR004776">
    <property type="entry name" value="Mem_transp_PIN-like"/>
</dbReference>
<dbReference type="Pfam" id="PF03547">
    <property type="entry name" value="Mem_trans"/>
    <property type="match status" value="2"/>
</dbReference>
<feature type="transmembrane region" description="Helical" evidence="8">
    <location>
        <begin position="220"/>
        <end position="244"/>
    </location>
</feature>
<feature type="transmembrane region" description="Helical" evidence="8">
    <location>
        <begin position="281"/>
        <end position="300"/>
    </location>
</feature>
<dbReference type="EMBL" id="JBHTCO010000014">
    <property type="protein sequence ID" value="MFC7393628.1"/>
    <property type="molecule type" value="Genomic_DNA"/>
</dbReference>
<evidence type="ECO:0000256" key="7">
    <source>
        <dbReference type="ARBA" id="ARBA00023136"/>
    </source>
</evidence>
<feature type="transmembrane region" description="Helical" evidence="8">
    <location>
        <begin position="6"/>
        <end position="24"/>
    </location>
</feature>
<keyword evidence="10" id="KW-1185">Reference proteome</keyword>
<gene>
    <name evidence="9" type="ORF">ACFQRG_11750</name>
</gene>
<name>A0ABW2PW72_9BACL</name>
<comment type="similarity">
    <text evidence="2">Belongs to the auxin efflux carrier (TC 2.A.69) family.</text>
</comment>
<organism evidence="9 10">
    <name type="scientific">Scopulibacillus cellulosilyticus</name>
    <dbReference type="NCBI Taxonomy" id="2665665"/>
    <lineage>
        <taxon>Bacteria</taxon>
        <taxon>Bacillati</taxon>
        <taxon>Bacillota</taxon>
        <taxon>Bacilli</taxon>
        <taxon>Bacillales</taxon>
        <taxon>Sporolactobacillaceae</taxon>
        <taxon>Scopulibacillus</taxon>
    </lineage>
</organism>
<keyword evidence="6 8" id="KW-1133">Transmembrane helix</keyword>
<evidence type="ECO:0000256" key="6">
    <source>
        <dbReference type="ARBA" id="ARBA00022989"/>
    </source>
</evidence>
<evidence type="ECO:0000256" key="2">
    <source>
        <dbReference type="ARBA" id="ARBA00010145"/>
    </source>
</evidence>
<dbReference type="InterPro" id="IPR038770">
    <property type="entry name" value="Na+/solute_symporter_sf"/>
</dbReference>
<dbReference type="Proteomes" id="UP001596505">
    <property type="component" value="Unassembled WGS sequence"/>
</dbReference>
<feature type="transmembrane region" description="Helical" evidence="8">
    <location>
        <begin position="187"/>
        <end position="208"/>
    </location>
</feature>
<dbReference type="RefSeq" id="WP_380966144.1">
    <property type="nucleotide sequence ID" value="NZ_JBHTCO010000014.1"/>
</dbReference>
<proteinExistence type="inferred from homology"/>
<evidence type="ECO:0000256" key="5">
    <source>
        <dbReference type="ARBA" id="ARBA00022692"/>
    </source>
</evidence>
<comment type="caution">
    <text evidence="9">The sequence shown here is derived from an EMBL/GenBank/DDBJ whole genome shotgun (WGS) entry which is preliminary data.</text>
</comment>
<sequence>MEFIGLLIPIFMIFGIGFVGQKLFGFETKNLSTMALYLMSPFLVFRTFYKTHFTINHVYILLYAVVLCVVLILIVFAVGLIRGYTQKEICGMILSSVFMNNGNYGTPLVLFAFGKQALNYAVVLMIVQQLVMSTVGIYFAARGGEQGSGGFRTAFKSVIRMPMVYAAIIGGLLNICHVPIGKPMADGVGMVADAAIPTIMIILGMQLAKIPLKNVVLEKVSYSLIIRLVISPLIALLLTLILPVDSALKHIMILMAAMPSAANTTMFAVQFNTEVDFVSSSTLLSTCLSVITLPIILILLN</sequence>
<accession>A0ABW2PW72</accession>
<feature type="transmembrane region" description="Helical" evidence="8">
    <location>
        <begin position="93"/>
        <end position="114"/>
    </location>
</feature>
<evidence type="ECO:0000313" key="10">
    <source>
        <dbReference type="Proteomes" id="UP001596505"/>
    </source>
</evidence>
<evidence type="ECO:0000256" key="4">
    <source>
        <dbReference type="ARBA" id="ARBA00022475"/>
    </source>
</evidence>
<dbReference type="PANTHER" id="PTHR36838">
    <property type="entry name" value="AUXIN EFFLUX CARRIER FAMILY PROTEIN"/>
    <property type="match status" value="1"/>
</dbReference>
<keyword evidence="5 8" id="KW-0812">Transmembrane</keyword>
<evidence type="ECO:0000256" key="8">
    <source>
        <dbReference type="SAM" id="Phobius"/>
    </source>
</evidence>
<keyword evidence="7 8" id="KW-0472">Membrane</keyword>